<sequence length="212" mass="23379">MATLNLSLLPKTLKTPLSTSTLPLAAAPFRSATTVHLNPTTPRGSLVLLRASVDGNRTAKQRSSGSNDPGDTIMLPGCDFNHWLIIMEFPQDPAPTRDQMIQTYLETLATVVGSMEEAKKNMYAFSTTTYTGFQCTVSEETSEKFKGLPGVLWVLPDSYIDVKNEDYGGGDKYINGEIIPSTYPTYQPNQPKNRSKYESKKFVRKRDGSAAN</sequence>
<dbReference type="Proteomes" id="UP000823749">
    <property type="component" value="Chromosome 13"/>
</dbReference>
<feature type="region of interest" description="Disordered" evidence="2">
    <location>
        <begin position="183"/>
        <end position="212"/>
    </location>
</feature>
<dbReference type="GO" id="GO:1900865">
    <property type="term" value="P:chloroplast RNA modification"/>
    <property type="evidence" value="ECO:0007669"/>
    <property type="project" value="TreeGrafter"/>
</dbReference>
<organism evidence="4 5">
    <name type="scientific">Rhododendron griersonianum</name>
    <dbReference type="NCBI Taxonomy" id="479676"/>
    <lineage>
        <taxon>Eukaryota</taxon>
        <taxon>Viridiplantae</taxon>
        <taxon>Streptophyta</taxon>
        <taxon>Embryophyta</taxon>
        <taxon>Tracheophyta</taxon>
        <taxon>Spermatophyta</taxon>
        <taxon>Magnoliopsida</taxon>
        <taxon>eudicotyledons</taxon>
        <taxon>Gunneridae</taxon>
        <taxon>Pentapetalae</taxon>
        <taxon>asterids</taxon>
        <taxon>Ericales</taxon>
        <taxon>Ericaceae</taxon>
        <taxon>Ericoideae</taxon>
        <taxon>Rhodoreae</taxon>
        <taxon>Rhododendron</taxon>
    </lineage>
</organism>
<dbReference type="FunFam" id="3.30.70.80:FF:000001">
    <property type="entry name" value="Multiple organellar RNA editing factor"/>
    <property type="match status" value="1"/>
</dbReference>
<dbReference type="InterPro" id="IPR054059">
    <property type="entry name" value="MORF/ORRM1/DAG-like_MORF"/>
</dbReference>
<dbReference type="GO" id="GO:0016554">
    <property type="term" value="P:cytidine to uridine editing"/>
    <property type="evidence" value="ECO:0007669"/>
    <property type="project" value="InterPro"/>
</dbReference>
<comment type="caution">
    <text evidence="4">The sequence shown here is derived from an EMBL/GenBank/DDBJ whole genome shotgun (WGS) entry which is preliminary data.</text>
</comment>
<feature type="compositionally biased region" description="Polar residues" evidence="2">
    <location>
        <begin position="183"/>
        <end position="192"/>
    </location>
</feature>
<feature type="compositionally biased region" description="Basic and acidic residues" evidence="2">
    <location>
        <begin position="195"/>
        <end position="212"/>
    </location>
</feature>
<proteinExistence type="predicted"/>
<dbReference type="InterPro" id="IPR037045">
    <property type="entry name" value="S8pro/Inhibitor_I9_sf"/>
</dbReference>
<evidence type="ECO:0000256" key="2">
    <source>
        <dbReference type="SAM" id="MobiDB-lite"/>
    </source>
</evidence>
<evidence type="ECO:0000313" key="5">
    <source>
        <dbReference type="Proteomes" id="UP000823749"/>
    </source>
</evidence>
<dbReference type="Gene3D" id="3.30.70.80">
    <property type="entry name" value="Peptidase S8 propeptide/proteinase inhibitor I9"/>
    <property type="match status" value="1"/>
</dbReference>
<dbReference type="PANTHER" id="PTHR31346">
    <property type="entry name" value="MULTIPLE ORGANELLAR RNA EDITING FACTOR 2, CHLOROPLASTIC-RELATED-RELATED"/>
    <property type="match status" value="1"/>
</dbReference>
<dbReference type="AlphaFoldDB" id="A0AAV6HV60"/>
<dbReference type="PANTHER" id="PTHR31346:SF3">
    <property type="entry name" value="MULTIPLE ORGANELLAR RNA EDITING FACTOR 9, CHLOROPLASTIC"/>
    <property type="match status" value="1"/>
</dbReference>
<accession>A0AAV6HV60</accession>
<keyword evidence="5" id="KW-1185">Reference proteome</keyword>
<reference evidence="4 5" key="1">
    <citation type="submission" date="2020-08" db="EMBL/GenBank/DDBJ databases">
        <title>Plant Genome Project.</title>
        <authorList>
            <person name="Zhang R.-G."/>
        </authorList>
    </citation>
    <scope>NUCLEOTIDE SEQUENCE [LARGE SCALE GENOMIC DNA]</scope>
    <source>
        <strain evidence="4">WSP0</strain>
        <tissue evidence="4">Leaf</tissue>
    </source>
</reference>
<evidence type="ECO:0000259" key="3">
    <source>
        <dbReference type="Pfam" id="PF21864"/>
    </source>
</evidence>
<dbReference type="EMBL" id="JACTNZ010000013">
    <property type="protein sequence ID" value="KAG5516612.1"/>
    <property type="molecule type" value="Genomic_DNA"/>
</dbReference>
<evidence type="ECO:0000313" key="4">
    <source>
        <dbReference type="EMBL" id="KAG5516612.1"/>
    </source>
</evidence>
<dbReference type="Pfam" id="PF21864">
    <property type="entry name" value="MORF_dom"/>
    <property type="match status" value="1"/>
</dbReference>
<protein>
    <recommendedName>
        <fullName evidence="3">MORF/ORRM1/DAG-like MORF domain-containing protein</fullName>
    </recommendedName>
</protein>
<dbReference type="GO" id="GO:0042803">
    <property type="term" value="F:protein homodimerization activity"/>
    <property type="evidence" value="ECO:0007669"/>
    <property type="project" value="UniProtKB-ARBA"/>
</dbReference>
<feature type="domain" description="MORF/ORRM1/DAG-like MORF" evidence="3">
    <location>
        <begin position="80"/>
        <end position="170"/>
    </location>
</feature>
<evidence type="ECO:0000256" key="1">
    <source>
        <dbReference type="ARBA" id="ARBA00022946"/>
    </source>
</evidence>
<dbReference type="GO" id="GO:0009507">
    <property type="term" value="C:chloroplast"/>
    <property type="evidence" value="ECO:0007669"/>
    <property type="project" value="TreeGrafter"/>
</dbReference>
<gene>
    <name evidence="4" type="ORF">RHGRI_037366</name>
</gene>
<dbReference type="InterPro" id="IPR039206">
    <property type="entry name" value="MORF/ORRM1/DAG-like"/>
</dbReference>
<keyword evidence="1" id="KW-0809">Transit peptide</keyword>
<name>A0AAV6HV60_9ERIC</name>